<evidence type="ECO:0000256" key="1">
    <source>
        <dbReference type="SAM" id="MobiDB-lite"/>
    </source>
</evidence>
<dbReference type="Proteomes" id="UP001598251">
    <property type="component" value="Unassembled WGS sequence"/>
</dbReference>
<evidence type="ECO:0000313" key="4">
    <source>
        <dbReference type="Proteomes" id="UP001598251"/>
    </source>
</evidence>
<feature type="domain" description="Microcin J25-processing protein McjB C-terminal" evidence="2">
    <location>
        <begin position="26"/>
        <end position="136"/>
    </location>
</feature>
<feature type="compositionally biased region" description="Basic and acidic residues" evidence="1">
    <location>
        <begin position="145"/>
        <end position="160"/>
    </location>
</feature>
<evidence type="ECO:0000313" key="3">
    <source>
        <dbReference type="EMBL" id="MFD4216945.1"/>
    </source>
</evidence>
<reference evidence="3 4" key="1">
    <citation type="submission" date="2024-09" db="EMBL/GenBank/DDBJ databases">
        <title>The Natural Products Discovery Center: Release of the First 8490 Sequenced Strains for Exploring Actinobacteria Biosynthetic Diversity.</title>
        <authorList>
            <person name="Kalkreuter E."/>
            <person name="Kautsar S.A."/>
            <person name="Yang D."/>
            <person name="Bader C.D."/>
            <person name="Teijaro C.N."/>
            <person name="Fluegel L."/>
            <person name="Davis C.M."/>
            <person name="Simpson J.R."/>
            <person name="Lauterbach L."/>
            <person name="Steele A.D."/>
            <person name="Gui C."/>
            <person name="Meng S."/>
            <person name="Li G."/>
            <person name="Viehrig K."/>
            <person name="Ye F."/>
            <person name="Su P."/>
            <person name="Kiefer A.F."/>
            <person name="Nichols A."/>
            <person name="Cepeda A.J."/>
            <person name="Yan W."/>
            <person name="Fan B."/>
            <person name="Jiang Y."/>
            <person name="Adhikari A."/>
            <person name="Zheng C.-J."/>
            <person name="Schuster L."/>
            <person name="Cowan T.M."/>
            <person name="Smanski M.J."/>
            <person name="Chevrette M.G."/>
            <person name="De Carvalho L.P.S."/>
            <person name="Shen B."/>
        </authorList>
    </citation>
    <scope>NUCLEOTIDE SEQUENCE [LARGE SCALE GENOMIC DNA]</scope>
    <source>
        <strain evidence="3 4">NPDC058546</strain>
    </source>
</reference>
<dbReference type="Pfam" id="PF13471">
    <property type="entry name" value="Transglut_core3"/>
    <property type="match status" value="1"/>
</dbReference>
<gene>
    <name evidence="3" type="ORF">ACFWSS_29170</name>
</gene>
<proteinExistence type="predicted"/>
<sequence>MSVTVALNRDHRPRSWKLRLQTRLAICLARILALFKPYVVRRVLVRLSKGAKAADAAEVTSARDSVLASSLGLHGLRACLPRSLATALLCRFRGTWPTWCVGVRTAPPFAAHAWVEAGREMIGETGGYDSYSRLFTVPPTTPLPRAEREPATKDEPATDQ</sequence>
<protein>
    <submittedName>
        <fullName evidence="3">Lasso peptide biosynthesis B2 protein</fullName>
    </submittedName>
</protein>
<comment type="caution">
    <text evidence="3">The sequence shown here is derived from an EMBL/GenBank/DDBJ whole genome shotgun (WGS) entry which is preliminary data.</text>
</comment>
<dbReference type="InterPro" id="IPR053521">
    <property type="entry name" value="McjB-like"/>
</dbReference>
<organism evidence="3 4">
    <name type="scientific">Streptomyces sindenensis</name>
    <dbReference type="NCBI Taxonomy" id="67363"/>
    <lineage>
        <taxon>Bacteria</taxon>
        <taxon>Bacillati</taxon>
        <taxon>Actinomycetota</taxon>
        <taxon>Actinomycetes</taxon>
        <taxon>Kitasatosporales</taxon>
        <taxon>Streptomycetaceae</taxon>
        <taxon>Streptomyces</taxon>
    </lineage>
</organism>
<keyword evidence="4" id="KW-1185">Reference proteome</keyword>
<name>A0ABW6EQ31_9ACTN</name>
<dbReference type="RefSeq" id="WP_189520718.1">
    <property type="nucleotide sequence ID" value="NZ_BMSG01000007.1"/>
</dbReference>
<evidence type="ECO:0000259" key="2">
    <source>
        <dbReference type="Pfam" id="PF13471"/>
    </source>
</evidence>
<dbReference type="NCBIfam" id="NF033537">
    <property type="entry name" value="lasso_biosyn_B2"/>
    <property type="match status" value="1"/>
</dbReference>
<accession>A0ABW6EQ31</accession>
<dbReference type="EMBL" id="JBHXOF010000025">
    <property type="protein sequence ID" value="MFD4216945.1"/>
    <property type="molecule type" value="Genomic_DNA"/>
</dbReference>
<dbReference type="InterPro" id="IPR032708">
    <property type="entry name" value="McjB_C"/>
</dbReference>
<feature type="region of interest" description="Disordered" evidence="1">
    <location>
        <begin position="138"/>
        <end position="160"/>
    </location>
</feature>